<dbReference type="CDD" id="cd22641">
    <property type="entry name" value="C24-like"/>
    <property type="match status" value="1"/>
</dbReference>
<evidence type="ECO:0000256" key="1">
    <source>
        <dbReference type="SAM" id="MobiDB-lite"/>
    </source>
</evidence>
<organism evidence="3">
    <name type="scientific">Pseudomonas phage Lyrsu03</name>
    <dbReference type="NCBI Taxonomy" id="3138537"/>
    <lineage>
        <taxon>Viruses</taxon>
    </lineage>
</organism>
<proteinExistence type="predicted"/>
<evidence type="ECO:0000313" key="3">
    <source>
        <dbReference type="EMBL" id="XAI69814.1"/>
    </source>
</evidence>
<protein>
    <submittedName>
        <fullName evidence="3">Tail fiber protein</fullName>
    </submittedName>
</protein>
<dbReference type="SUPFAM" id="SSF88874">
    <property type="entry name" value="Receptor-binding domain of short tail fibre protein gp12"/>
    <property type="match status" value="1"/>
</dbReference>
<feature type="compositionally biased region" description="Polar residues" evidence="1">
    <location>
        <begin position="7"/>
        <end position="18"/>
    </location>
</feature>
<feature type="domain" description="Phage tail collar" evidence="2">
    <location>
        <begin position="68"/>
        <end position="89"/>
    </location>
</feature>
<dbReference type="EMBL" id="PP179314">
    <property type="protein sequence ID" value="XAI69814.1"/>
    <property type="molecule type" value="Genomic_DNA"/>
</dbReference>
<dbReference type="InterPro" id="IPR011083">
    <property type="entry name" value="Phage_tail_collar_dom"/>
</dbReference>
<dbReference type="Pfam" id="PF07484">
    <property type="entry name" value="Collar"/>
    <property type="match status" value="1"/>
</dbReference>
<gene>
    <name evidence="3" type="ORF">Lyrsu03_00016</name>
</gene>
<accession>A0AAU6W0U9</accession>
<evidence type="ECO:0000259" key="2">
    <source>
        <dbReference type="Pfam" id="PF07484"/>
    </source>
</evidence>
<name>A0AAU6W0U9_9VIRU</name>
<reference evidence="3" key="1">
    <citation type="journal article" date="2024" name="J. Gen. Virol.">
        <title>Novel phages of Pseudomonas syringae unveil numerous potential auxiliary metabolic genes.</title>
        <authorList>
            <person name="Feltin C."/>
            <person name="Garneau J.R."/>
            <person name="Morris C.E."/>
            <person name="Berard A."/>
            <person name="Torres-Barcelo C."/>
        </authorList>
    </citation>
    <scope>NUCLEOTIDE SEQUENCE</scope>
</reference>
<feature type="region of interest" description="Disordered" evidence="1">
    <location>
        <begin position="1"/>
        <end position="27"/>
    </location>
</feature>
<sequence length="232" mass="24450">MALETGTYINQLVPSNPNGADPKGQGDDHIRLIKNTLKNTFPNIDKQVYANADHLNRIADPSMFFVRGMIMSFYGNAAPAGWAICDGQNGTPDLRSRFIYGAGLTHGPASVGGNTAHTHGAEVYGTALTEAQMPSHRHAVMASTDPIWARAAAPDSVPPGVGNVAGRWPGLATPYVGSGAAGQSWTYNDIEPKNGSPFLSNAGGNQAHTHGVGVAGSEHMPPFVALYFIMRL</sequence>